<keyword evidence="4" id="KW-0479">Metal-binding</keyword>
<dbReference type="InterPro" id="IPR041147">
    <property type="entry name" value="GH38_C"/>
</dbReference>
<keyword evidence="5" id="KW-0378">Hydrolase</keyword>
<accession>A0A1Y1WXE6</accession>
<dbReference type="InterPro" id="IPR011682">
    <property type="entry name" value="Glyco_hydro_38_C"/>
</dbReference>
<dbReference type="Pfam" id="PF01074">
    <property type="entry name" value="Glyco_hydro_38N"/>
    <property type="match status" value="1"/>
</dbReference>
<reference evidence="10 11" key="1">
    <citation type="submission" date="2016-08" db="EMBL/GenBank/DDBJ databases">
        <title>A Parts List for Fungal Cellulosomes Revealed by Comparative Genomics.</title>
        <authorList>
            <consortium name="DOE Joint Genome Institute"/>
            <person name="Haitjema C.H."/>
            <person name="Gilmore S.P."/>
            <person name="Henske J.K."/>
            <person name="Solomon K.V."/>
            <person name="De Groot R."/>
            <person name="Kuo A."/>
            <person name="Mondo S.J."/>
            <person name="Salamov A.A."/>
            <person name="Labutti K."/>
            <person name="Zhao Z."/>
            <person name="Chiniquy J."/>
            <person name="Barry K."/>
            <person name="Brewer H.M."/>
            <person name="Purvine S.O."/>
            <person name="Wright A.T."/>
            <person name="Boxma B."/>
            <person name="Van Alen T."/>
            <person name="Hackstein J.H."/>
            <person name="Baker S.E."/>
            <person name="Grigoriev I.V."/>
            <person name="O'Malley M.A."/>
        </authorList>
    </citation>
    <scope>NUCLEOTIDE SEQUENCE [LARGE SCALE GENOMIC DNA]</scope>
    <source>
        <strain evidence="10 11">S4</strain>
    </source>
</reference>
<comment type="similarity">
    <text evidence="2">Belongs to the glycosyl hydrolase 38 family.</text>
</comment>
<dbReference type="SUPFAM" id="SSF88688">
    <property type="entry name" value="Families 57/38 glycoside transferase middle domain"/>
    <property type="match status" value="1"/>
</dbReference>
<evidence type="ECO:0000256" key="5">
    <source>
        <dbReference type="ARBA" id="ARBA00022801"/>
    </source>
</evidence>
<evidence type="ECO:0000313" key="10">
    <source>
        <dbReference type="EMBL" id="ORX78065.1"/>
    </source>
</evidence>
<dbReference type="AlphaFoldDB" id="A0A1Y1WXE6"/>
<dbReference type="STRING" id="1754192.A0A1Y1WXE6"/>
<dbReference type="PANTHER" id="PTHR46017:SF1">
    <property type="entry name" value="ALPHA-MANNOSIDASE 2C1"/>
    <property type="match status" value="1"/>
</dbReference>
<dbReference type="Proteomes" id="UP000193944">
    <property type="component" value="Unassembled WGS sequence"/>
</dbReference>
<evidence type="ECO:0000256" key="1">
    <source>
        <dbReference type="ARBA" id="ARBA00000365"/>
    </source>
</evidence>
<evidence type="ECO:0000256" key="7">
    <source>
        <dbReference type="ARBA" id="ARBA00054985"/>
    </source>
</evidence>
<keyword evidence="11" id="KW-1185">Reference proteome</keyword>
<dbReference type="InterPro" id="IPR037094">
    <property type="entry name" value="Glyco_hydro_38_cen_sf"/>
</dbReference>
<dbReference type="FunFam" id="2.70.98.30:FF:000001">
    <property type="entry name" value="alpha-mannosidase 2C1 isoform X2"/>
    <property type="match status" value="1"/>
</dbReference>
<dbReference type="InterPro" id="IPR011013">
    <property type="entry name" value="Gal_mutarotase_sf_dom"/>
</dbReference>
<dbReference type="FunFam" id="1.20.1270.50:FF:000004">
    <property type="entry name" value="alpha-mannosidase 2C1 isoform X1"/>
    <property type="match status" value="1"/>
</dbReference>
<dbReference type="GO" id="GO:0030246">
    <property type="term" value="F:carbohydrate binding"/>
    <property type="evidence" value="ECO:0007669"/>
    <property type="project" value="InterPro"/>
</dbReference>
<organism evidence="10 11">
    <name type="scientific">Anaeromyces robustus</name>
    <dbReference type="NCBI Taxonomy" id="1754192"/>
    <lineage>
        <taxon>Eukaryota</taxon>
        <taxon>Fungi</taxon>
        <taxon>Fungi incertae sedis</taxon>
        <taxon>Chytridiomycota</taxon>
        <taxon>Chytridiomycota incertae sedis</taxon>
        <taxon>Neocallimastigomycetes</taxon>
        <taxon>Neocallimastigales</taxon>
        <taxon>Neocallimastigaceae</taxon>
        <taxon>Anaeromyces</taxon>
    </lineage>
</organism>
<protein>
    <recommendedName>
        <fullName evidence="8">Alpha-mannosidase</fullName>
        <ecNumber evidence="3">3.2.1.24</ecNumber>
    </recommendedName>
</protein>
<evidence type="ECO:0000256" key="8">
    <source>
        <dbReference type="ARBA" id="ARBA00071615"/>
    </source>
</evidence>
<sequence length="1049" mass="120681">MLKHRSITIGRFNGFLSSGTFSDVNLTSALYSKRDSSAVKLTAYTVPNCKRIPFKEAISKLNEFKPVKIGDSFGPSWVTVWFNVKITIPDNWNDEVIYFLWNCNNEGLIWSLDGKPLQGLTGGGGDDSRHEYILTKEDIKKKSVEFYIEGACNGMFGNGDNGLINPPDPNRQFTLSKAEIATPNMEVWHLLYDFQIIASMAKNLPDNSSRGSQALYTANKIINVFDPKCKESWSKAREIAAEFLGKHAGDAAHNVYAIGNCHIDTAWLWPYDETKRKCARSWASQIRLMEKYPDYVFVASQAQQFEWVRTLYPTLFEEMKEKFKTKQFIPIGNTWVEMDCNIPSGESFVRQFLYGTKFFKEYFDYSSDIFWLPDTFGYSAQLPQIINIMGMKYFFTQKLSWNNINKFPHTSFYWVGLDGSEALTHFSPANTYTANATVNDVITCEKNNKDTAYSNDSLLVYGVGDGGGGPLMKMIERLKRMNNVDGLPKVILSDPSIFYKHLEENSNDLPKWNGELYFELHRGTYTSQAKNKLYNRLTEYLLHDVEFFSCLSLLLNGSSNYPKDEIEELWKDILLNQFHDVLPGSSIGMVYDDSTKIYKNIIEKGTKLKDNAINSIIFNSSKPAEGKKGYEIFNSTQWTRSEVIEVPLLPNQTNVQQLSHSKNKALIYVEDIPGFGYKNVYDNKLVNKNLSICYQNDTKTYVMKNSYITATFDDMGRMISLIDNEINRELILENAKGNQFKIYDDAPLYWDAWDVEIYHLEKGSDITNGNVKIIEEGPLRVALEIRIKISEQSNIKQIIYLTPISKRIDFETEVEWNESHKFLKVEFSVDILCDTATYETAFGYVKRPTHYNTSWDMAKFEVCGHKFADLSEYSYGVSLLNDSKYGYAIHEKTIRLSLLRSPKAPDDNCDIGTHNFKYALLPHIGSFYTSNIVEEGYKFNVPLIPRYIEEMEMDNSFQLFKINDKKNVIIDTIKYAENEKITENAIVVRLYEAYGGTTQFKLFSELPVKKCYVCNGLEEIIQEVEWKENSCNLTIKPFKIMTLKLFFKK</sequence>
<dbReference type="EC" id="3.2.1.24" evidence="3"/>
<dbReference type="FunFam" id="3.20.110.10:FF:000002">
    <property type="entry name" value="alpha-mannosidase 2C1 isoform X1"/>
    <property type="match status" value="1"/>
</dbReference>
<dbReference type="Gene3D" id="2.60.40.2220">
    <property type="match status" value="1"/>
</dbReference>
<dbReference type="GO" id="GO:0004559">
    <property type="term" value="F:alpha-mannosidase activity"/>
    <property type="evidence" value="ECO:0007669"/>
    <property type="project" value="UniProtKB-EC"/>
</dbReference>
<dbReference type="Pfam" id="PF09261">
    <property type="entry name" value="Alpha-mann_mid"/>
    <property type="match status" value="1"/>
</dbReference>
<keyword evidence="6" id="KW-0326">Glycosidase</keyword>
<feature type="domain" description="Glycoside hydrolase family 38 central" evidence="9">
    <location>
        <begin position="519"/>
        <end position="598"/>
    </location>
</feature>
<evidence type="ECO:0000259" key="9">
    <source>
        <dbReference type="SMART" id="SM00872"/>
    </source>
</evidence>
<evidence type="ECO:0000313" key="11">
    <source>
        <dbReference type="Proteomes" id="UP000193944"/>
    </source>
</evidence>
<dbReference type="GO" id="GO:0046872">
    <property type="term" value="F:metal ion binding"/>
    <property type="evidence" value="ECO:0007669"/>
    <property type="project" value="UniProtKB-KW"/>
</dbReference>
<dbReference type="EMBL" id="MCFG01000224">
    <property type="protein sequence ID" value="ORX78065.1"/>
    <property type="molecule type" value="Genomic_DNA"/>
</dbReference>
<dbReference type="Pfam" id="PF22907">
    <property type="entry name" value="Ams1-like_1st"/>
    <property type="match status" value="1"/>
</dbReference>
<dbReference type="InterPro" id="IPR054723">
    <property type="entry name" value="Ams1-like_N"/>
</dbReference>
<name>A0A1Y1WXE6_9FUNG</name>
<dbReference type="Gene3D" id="3.20.110.10">
    <property type="entry name" value="Glycoside hydrolase 38, N terminal domain"/>
    <property type="match status" value="1"/>
</dbReference>
<dbReference type="PANTHER" id="PTHR46017">
    <property type="entry name" value="ALPHA-MANNOSIDASE 2C1"/>
    <property type="match status" value="1"/>
</dbReference>
<comment type="catalytic activity">
    <reaction evidence="1">
        <text>Hydrolysis of terminal, non-reducing alpha-D-mannose residues in alpha-D-mannosides.</text>
        <dbReference type="EC" id="3.2.1.24"/>
    </reaction>
</comment>
<dbReference type="Pfam" id="PF07748">
    <property type="entry name" value="Glyco_hydro_38C"/>
    <property type="match status" value="1"/>
</dbReference>
<dbReference type="InterPro" id="IPR028995">
    <property type="entry name" value="Glyco_hydro_57/38_cen_sf"/>
</dbReference>
<dbReference type="SMART" id="SM00872">
    <property type="entry name" value="Alpha-mann_mid"/>
    <property type="match status" value="1"/>
</dbReference>
<reference evidence="10 11" key="2">
    <citation type="submission" date="2016-08" db="EMBL/GenBank/DDBJ databases">
        <title>Pervasive Adenine N6-methylation of Active Genes in Fungi.</title>
        <authorList>
            <consortium name="DOE Joint Genome Institute"/>
            <person name="Mondo S.J."/>
            <person name="Dannebaum R.O."/>
            <person name="Kuo R.C."/>
            <person name="Labutti K."/>
            <person name="Haridas S."/>
            <person name="Kuo A."/>
            <person name="Salamov A."/>
            <person name="Ahrendt S.R."/>
            <person name="Lipzen A."/>
            <person name="Sullivan W."/>
            <person name="Andreopoulos W.B."/>
            <person name="Clum A."/>
            <person name="Lindquist E."/>
            <person name="Daum C."/>
            <person name="Ramamoorthy G.K."/>
            <person name="Gryganskyi A."/>
            <person name="Culley D."/>
            <person name="Magnuson J.K."/>
            <person name="James T.Y."/>
            <person name="O'Malley M.A."/>
            <person name="Stajich J.E."/>
            <person name="Spatafora J.W."/>
            <person name="Visel A."/>
            <person name="Grigoriev I.V."/>
        </authorList>
    </citation>
    <scope>NUCLEOTIDE SEQUENCE [LARGE SCALE GENOMIC DNA]</scope>
    <source>
        <strain evidence="10 11">S4</strain>
    </source>
</reference>
<dbReference type="GO" id="GO:0000329">
    <property type="term" value="C:fungal-type vacuole membrane"/>
    <property type="evidence" value="ECO:0007669"/>
    <property type="project" value="TreeGrafter"/>
</dbReference>
<dbReference type="Pfam" id="PF17677">
    <property type="entry name" value="Glyco_hydro38C2"/>
    <property type="match status" value="1"/>
</dbReference>
<dbReference type="Gene3D" id="1.20.1270.50">
    <property type="entry name" value="Glycoside hydrolase family 38, central domain"/>
    <property type="match status" value="1"/>
</dbReference>
<evidence type="ECO:0000256" key="3">
    <source>
        <dbReference type="ARBA" id="ARBA00012752"/>
    </source>
</evidence>
<dbReference type="OrthoDB" id="10261055at2759"/>
<dbReference type="Gene3D" id="2.70.98.30">
    <property type="entry name" value="Golgi alpha-mannosidase II, domain 4"/>
    <property type="match status" value="1"/>
</dbReference>
<dbReference type="InterPro" id="IPR027291">
    <property type="entry name" value="Glyco_hydro_38_N_sf"/>
</dbReference>
<dbReference type="GO" id="GO:0009313">
    <property type="term" value="P:oligosaccharide catabolic process"/>
    <property type="evidence" value="ECO:0007669"/>
    <property type="project" value="TreeGrafter"/>
</dbReference>
<dbReference type="GO" id="GO:0006013">
    <property type="term" value="P:mannose metabolic process"/>
    <property type="evidence" value="ECO:0007669"/>
    <property type="project" value="InterPro"/>
</dbReference>
<evidence type="ECO:0000256" key="4">
    <source>
        <dbReference type="ARBA" id="ARBA00022723"/>
    </source>
</evidence>
<dbReference type="InterPro" id="IPR011330">
    <property type="entry name" value="Glyco_hydro/deAcase_b/a-brl"/>
</dbReference>
<dbReference type="SUPFAM" id="SSF74650">
    <property type="entry name" value="Galactose mutarotase-like"/>
    <property type="match status" value="1"/>
</dbReference>
<comment type="caution">
    <text evidence="10">The sequence shown here is derived from an EMBL/GenBank/DDBJ whole genome shotgun (WGS) entry which is preliminary data.</text>
</comment>
<evidence type="ECO:0000256" key="6">
    <source>
        <dbReference type="ARBA" id="ARBA00023295"/>
    </source>
</evidence>
<gene>
    <name evidence="10" type="ORF">BCR32DRAFT_222944</name>
</gene>
<dbReference type="InterPro" id="IPR000602">
    <property type="entry name" value="Glyco_hydro_38_N"/>
</dbReference>
<proteinExistence type="inferred from homology"/>
<dbReference type="InterPro" id="IPR015341">
    <property type="entry name" value="Glyco_hydro_38_cen"/>
</dbReference>
<comment type="function">
    <text evidence="7">Degrades free oligosaccharides in the vacuole.</text>
</comment>
<evidence type="ECO:0000256" key="2">
    <source>
        <dbReference type="ARBA" id="ARBA00009792"/>
    </source>
</evidence>
<dbReference type="SUPFAM" id="SSF88713">
    <property type="entry name" value="Glycoside hydrolase/deacetylase"/>
    <property type="match status" value="1"/>
</dbReference>